<gene>
    <name evidence="2" type="ORF">H5410_052741</name>
</gene>
<organism evidence="2 3">
    <name type="scientific">Solanum commersonii</name>
    <name type="common">Commerson's wild potato</name>
    <name type="synonym">Commerson's nightshade</name>
    <dbReference type="NCBI Taxonomy" id="4109"/>
    <lineage>
        <taxon>Eukaryota</taxon>
        <taxon>Viridiplantae</taxon>
        <taxon>Streptophyta</taxon>
        <taxon>Embryophyta</taxon>
        <taxon>Tracheophyta</taxon>
        <taxon>Spermatophyta</taxon>
        <taxon>Magnoliopsida</taxon>
        <taxon>eudicotyledons</taxon>
        <taxon>Gunneridae</taxon>
        <taxon>Pentapetalae</taxon>
        <taxon>asterids</taxon>
        <taxon>lamiids</taxon>
        <taxon>Solanales</taxon>
        <taxon>Solanaceae</taxon>
        <taxon>Solanoideae</taxon>
        <taxon>Solaneae</taxon>
        <taxon>Solanum</taxon>
    </lineage>
</organism>
<proteinExistence type="predicted"/>
<evidence type="ECO:0000259" key="1">
    <source>
        <dbReference type="Pfam" id="PF22936"/>
    </source>
</evidence>
<keyword evidence="3" id="KW-1185">Reference proteome</keyword>
<feature type="domain" description="Retrovirus-related Pol polyprotein from transposon TNT 1-94-like beta-barrel" evidence="1">
    <location>
        <begin position="62"/>
        <end position="141"/>
    </location>
</feature>
<accession>A0A9J5X2D4</accession>
<protein>
    <recommendedName>
        <fullName evidence="1">Retrovirus-related Pol polyprotein from transposon TNT 1-94-like beta-barrel domain-containing protein</fullName>
    </recommendedName>
</protein>
<dbReference type="EMBL" id="JACXVP010000010">
    <property type="protein sequence ID" value="KAG5582114.1"/>
    <property type="molecule type" value="Genomic_DNA"/>
</dbReference>
<evidence type="ECO:0000313" key="3">
    <source>
        <dbReference type="Proteomes" id="UP000824120"/>
    </source>
</evidence>
<dbReference type="Pfam" id="PF22936">
    <property type="entry name" value="Pol_BBD"/>
    <property type="match status" value="1"/>
</dbReference>
<evidence type="ECO:0000313" key="2">
    <source>
        <dbReference type="EMBL" id="KAG5582114.1"/>
    </source>
</evidence>
<dbReference type="OrthoDB" id="1303719at2759"/>
<comment type="caution">
    <text evidence="2">The sequence shown here is derived from an EMBL/GenBank/DDBJ whole genome shotgun (WGS) entry which is preliminary data.</text>
</comment>
<dbReference type="Proteomes" id="UP000824120">
    <property type="component" value="Chromosome 10"/>
</dbReference>
<sequence length="150" mass="17284">MSETAGTRKLEKDEKEVWDFETFYAVEETNQQEELATCHSNKEEEIALANVSEKLVDYEHNWIIDSGCSKHMTGDEKKLINMSEYKGGRVMVTANNLKISITHISKTVFMSHHSSRQVKLQNVYHVPGMKKNLLFVSQLTDFVLGCWVNR</sequence>
<reference evidence="2 3" key="1">
    <citation type="submission" date="2020-09" db="EMBL/GenBank/DDBJ databases">
        <title>De no assembly of potato wild relative species, Solanum commersonii.</title>
        <authorList>
            <person name="Cho K."/>
        </authorList>
    </citation>
    <scope>NUCLEOTIDE SEQUENCE [LARGE SCALE GENOMIC DNA]</scope>
    <source>
        <strain evidence="2">LZ3.2</strain>
        <tissue evidence="2">Leaf</tissue>
    </source>
</reference>
<dbReference type="InterPro" id="IPR054722">
    <property type="entry name" value="PolX-like_BBD"/>
</dbReference>
<dbReference type="AlphaFoldDB" id="A0A9J5X2D4"/>
<name>A0A9J5X2D4_SOLCO</name>